<comment type="caution">
    <text evidence="2">The sequence shown here is derived from an EMBL/GenBank/DDBJ whole genome shotgun (WGS) entry which is preliminary data.</text>
</comment>
<dbReference type="EMBL" id="PJMY01000003">
    <property type="protein sequence ID" value="PKV95702.1"/>
    <property type="molecule type" value="Genomic_DNA"/>
</dbReference>
<dbReference type="PANTHER" id="PTHR36974:SF1">
    <property type="entry name" value="DOXX FAMILY MEMBRANE PROTEIN"/>
    <property type="match status" value="1"/>
</dbReference>
<dbReference type="AlphaFoldDB" id="A0A2N3WPC2"/>
<evidence type="ECO:0000256" key="1">
    <source>
        <dbReference type="SAM" id="Phobius"/>
    </source>
</evidence>
<reference evidence="2 3" key="1">
    <citation type="submission" date="2017-12" db="EMBL/GenBank/DDBJ databases">
        <title>Sequencing the genomes of 1000 Actinobacteria strains.</title>
        <authorList>
            <person name="Klenk H.-P."/>
        </authorList>
    </citation>
    <scope>NUCLEOTIDE SEQUENCE [LARGE SCALE GENOMIC DNA]</scope>
    <source>
        <strain evidence="2 3">DSM 45165</strain>
    </source>
</reference>
<keyword evidence="1" id="KW-0472">Membrane</keyword>
<keyword evidence="1" id="KW-1133">Transmembrane helix</keyword>
<dbReference type="OrthoDB" id="129693at2"/>
<name>A0A2N3WPC2_9PSEU</name>
<sequence>MEPLVTLVAVSVVAFVVCLVRGTPAAPLRTAVRTGLAAMFLLTGFVHFAFLRADLVAMVPPWLPAPGLLVTLTGLAEWAGAIGLLVPRLRLLAAGGLTLLLAVMFPANVHVALTGENLPWWDELPWRTAMQAIFLAAAVTVLVGEVRRRSAKGESSGDLEVVRGNAG</sequence>
<feature type="transmembrane region" description="Helical" evidence="1">
    <location>
        <begin position="65"/>
        <end position="86"/>
    </location>
</feature>
<dbReference type="Proteomes" id="UP000233750">
    <property type="component" value="Unassembled WGS sequence"/>
</dbReference>
<feature type="transmembrane region" description="Helical" evidence="1">
    <location>
        <begin position="6"/>
        <end position="23"/>
    </location>
</feature>
<protein>
    <submittedName>
        <fullName evidence="2">Membrane protein</fullName>
    </submittedName>
</protein>
<keyword evidence="3" id="KW-1185">Reference proteome</keyword>
<dbReference type="RefSeq" id="WP_043840256.1">
    <property type="nucleotide sequence ID" value="NZ_PJMY01000003.1"/>
</dbReference>
<accession>A0A2N3WPC2</accession>
<proteinExistence type="predicted"/>
<gene>
    <name evidence="2" type="ORF">ATK30_6630</name>
</gene>
<keyword evidence="1" id="KW-0812">Transmembrane</keyword>
<feature type="transmembrane region" description="Helical" evidence="1">
    <location>
        <begin position="129"/>
        <end position="146"/>
    </location>
</feature>
<evidence type="ECO:0000313" key="2">
    <source>
        <dbReference type="EMBL" id="PKV95702.1"/>
    </source>
</evidence>
<feature type="transmembrane region" description="Helical" evidence="1">
    <location>
        <begin position="35"/>
        <end position="53"/>
    </location>
</feature>
<organism evidence="2 3">
    <name type="scientific">Amycolatopsis echigonensis</name>
    <dbReference type="NCBI Taxonomy" id="2576905"/>
    <lineage>
        <taxon>Bacteria</taxon>
        <taxon>Bacillati</taxon>
        <taxon>Actinomycetota</taxon>
        <taxon>Actinomycetes</taxon>
        <taxon>Pseudonocardiales</taxon>
        <taxon>Pseudonocardiaceae</taxon>
        <taxon>Amycolatopsis</taxon>
    </lineage>
</organism>
<dbReference type="PANTHER" id="PTHR36974">
    <property type="entry name" value="MEMBRANE PROTEIN-RELATED"/>
    <property type="match status" value="1"/>
</dbReference>
<feature type="transmembrane region" description="Helical" evidence="1">
    <location>
        <begin position="91"/>
        <end position="109"/>
    </location>
</feature>
<evidence type="ECO:0000313" key="3">
    <source>
        <dbReference type="Proteomes" id="UP000233750"/>
    </source>
</evidence>